<dbReference type="SMART" id="SM00487">
    <property type="entry name" value="DEXDc"/>
    <property type="match status" value="1"/>
</dbReference>
<evidence type="ECO:0000256" key="8">
    <source>
        <dbReference type="ARBA" id="ARBA00022840"/>
    </source>
</evidence>
<dbReference type="GO" id="GO:0003677">
    <property type="term" value="F:DNA binding"/>
    <property type="evidence" value="ECO:0007669"/>
    <property type="project" value="UniProtKB-UniRule"/>
</dbReference>
<comment type="function">
    <text evidence="12">Initiates the restart of stalled replication forks, which reloads the replicative helicase on sites other than the origin of replication. Recognizes and binds to abandoned replication forks and remodels them to uncover a helicase loading site. Promotes assembly of the primosome at these replication forks.</text>
</comment>
<keyword evidence="5 12" id="KW-0378">Hydrolase</keyword>
<dbReference type="Pfam" id="PF00271">
    <property type="entry name" value="Helicase_C"/>
    <property type="match status" value="1"/>
</dbReference>
<dbReference type="SUPFAM" id="SSF52540">
    <property type="entry name" value="P-loop containing nucleoside triphosphate hydrolases"/>
    <property type="match status" value="1"/>
</dbReference>
<evidence type="ECO:0000256" key="11">
    <source>
        <dbReference type="ARBA" id="ARBA00048988"/>
    </source>
</evidence>
<dbReference type="SMART" id="SM00490">
    <property type="entry name" value="HELICc"/>
    <property type="match status" value="1"/>
</dbReference>
<organism evidence="16 17">
    <name type="scientific">Okeania hirsuta</name>
    <dbReference type="NCBI Taxonomy" id="1458930"/>
    <lineage>
        <taxon>Bacteria</taxon>
        <taxon>Bacillati</taxon>
        <taxon>Cyanobacteriota</taxon>
        <taxon>Cyanophyceae</taxon>
        <taxon>Oscillatoriophycideae</taxon>
        <taxon>Oscillatoriales</taxon>
        <taxon>Microcoleaceae</taxon>
        <taxon>Okeania</taxon>
    </lineage>
</organism>
<evidence type="ECO:0000256" key="13">
    <source>
        <dbReference type="SAM" id="MobiDB-lite"/>
    </source>
</evidence>
<sequence>MSQTTQALSKPILAEPGSSYMNNHPQESQEWVEVLVDVPFKTSTDDAEDEEKLFTYKIPPDLDIQPGDILTVPFGSQQVGAIAIRKTSQLPEGLTSDRIKNVSDIITRGFFPPTYWQLIEKVASYYQTPIIRVIRTALPPGLLKRSQRRIRIIEEAIPTGAEIFLNATAKKILEVLQNSKTKDYTWQYIQRQVKSANRGLKDLLQRGWVESYLEPPSPPKPKLRQAVTLVVQNLPRDLTPRQQEVMEVLRRNGGETWLTELLNSCKTNSSVVRKLEEKGYVIIEAQEVLRREEGRGNIRDEIKILTPYQAEALTTITQIQEFAQVLLHGVTGSGKTEVYLQAIAPILENGKSALVLVPEIGLTPQLTDRFRARFGNKVYVYHSALSPGERYDTWRNMTWGIPQVIIGTRSAIFAPLPKLGLIVLDEEHDNSFKQDRPTPCYHARTVAKWRAELENCPLILGSATPSLESWLETREYHPENLSQGDLNLGENVDENVSPKPNTQNLTPKTYYLSLPERVHSRPMPPIEIVDMRQQLRQGNRTMFSYPLQEALQQLQETKQQGILFIHRRGHSTFVSCRSCGYVMECPHCDVSLSYHYTHEGGTQLLRCHYCNYTQLQPQRCPECDSPFFKFFGSGTQKVTQELTRQFPDLRCIRYDSDTTRTKDAHRILLTQFANGEADLLIGTQMLTKGLDLAQVTLVGVVSADGLLHFSDYRANERAFQTLLQVAGRAGRGDNPGQVIIQTYTPEHPVIQAVQRNDYESFVETELQTRAELLYPPYGRLILLRLSSYDPTEVAVTAQKLASVLMEKAEAGKYDLLGPAPAPIARVANRYRWQILLKLLSGCEDVPDLTKLINFCPPAVSLTVDVDPMSL</sequence>
<dbReference type="InterPro" id="IPR040498">
    <property type="entry name" value="PriA_CRR"/>
</dbReference>
<keyword evidence="9 12" id="KW-0238">DNA-binding</keyword>
<dbReference type="GO" id="GO:0008270">
    <property type="term" value="F:zinc ion binding"/>
    <property type="evidence" value="ECO:0007669"/>
    <property type="project" value="UniProtKB-UniRule"/>
</dbReference>
<dbReference type="InterPro" id="IPR014001">
    <property type="entry name" value="Helicase_ATP-bd"/>
</dbReference>
<dbReference type="GO" id="GO:0006270">
    <property type="term" value="P:DNA replication initiation"/>
    <property type="evidence" value="ECO:0007669"/>
    <property type="project" value="TreeGrafter"/>
</dbReference>
<dbReference type="GO" id="GO:0043138">
    <property type="term" value="F:3'-5' DNA helicase activity"/>
    <property type="evidence" value="ECO:0007669"/>
    <property type="project" value="UniProtKB-EC"/>
</dbReference>
<feature type="domain" description="Helicase C-terminal" evidence="15">
    <location>
        <begin position="615"/>
        <end position="769"/>
    </location>
</feature>
<evidence type="ECO:0000256" key="3">
    <source>
        <dbReference type="ARBA" id="ARBA00022723"/>
    </source>
</evidence>
<name>A0A3N6NTS3_9CYAN</name>
<feature type="binding site" evidence="12">
    <location>
        <position position="579"/>
    </location>
    <ligand>
        <name>Zn(2+)</name>
        <dbReference type="ChEBI" id="CHEBI:29105"/>
        <label>1</label>
    </ligand>
</feature>
<comment type="similarity">
    <text evidence="12">Belongs to the helicase family. PriA subfamily.</text>
</comment>
<feature type="binding site" evidence="12">
    <location>
        <position position="588"/>
    </location>
    <ligand>
        <name>Zn(2+)</name>
        <dbReference type="ChEBI" id="CHEBI:29105"/>
        <label>2</label>
    </ligand>
</feature>
<dbReference type="FunFam" id="3.40.50.300:FF:000489">
    <property type="entry name" value="Primosome assembly protein PriA"/>
    <property type="match status" value="1"/>
</dbReference>
<evidence type="ECO:0000256" key="6">
    <source>
        <dbReference type="ARBA" id="ARBA00022806"/>
    </source>
</evidence>
<dbReference type="InterPro" id="IPR011545">
    <property type="entry name" value="DEAD/DEAH_box_helicase_dom"/>
</dbReference>
<dbReference type="NCBIfam" id="NF004066">
    <property type="entry name" value="PRK05580.1-3"/>
    <property type="match status" value="1"/>
</dbReference>
<dbReference type="HAMAP" id="MF_00983">
    <property type="entry name" value="PriA"/>
    <property type="match status" value="1"/>
</dbReference>
<feature type="binding site" evidence="12">
    <location>
        <position position="607"/>
    </location>
    <ligand>
        <name>Zn(2+)</name>
        <dbReference type="ChEBI" id="CHEBI:29105"/>
        <label>2</label>
    </ligand>
</feature>
<evidence type="ECO:0000256" key="1">
    <source>
        <dbReference type="ARBA" id="ARBA00022515"/>
    </source>
</evidence>
<comment type="subunit">
    <text evidence="12">Component of the replication restart primosome.</text>
</comment>
<dbReference type="InterPro" id="IPR027417">
    <property type="entry name" value="P-loop_NTPase"/>
</dbReference>
<keyword evidence="3 12" id="KW-0479">Metal-binding</keyword>
<dbReference type="InterPro" id="IPR041236">
    <property type="entry name" value="PriA_C"/>
</dbReference>
<feature type="binding site" evidence="12">
    <location>
        <position position="610"/>
    </location>
    <ligand>
        <name>Zn(2+)</name>
        <dbReference type="ChEBI" id="CHEBI:29105"/>
        <label>2</label>
    </ligand>
</feature>
<dbReference type="Gene3D" id="3.40.1440.60">
    <property type="entry name" value="PriA, 3(prime) DNA-binding domain"/>
    <property type="match status" value="1"/>
</dbReference>
<dbReference type="Proteomes" id="UP000269154">
    <property type="component" value="Unassembled WGS sequence"/>
</dbReference>
<keyword evidence="10 12" id="KW-0413">Isomerase</keyword>
<dbReference type="Pfam" id="PF17764">
    <property type="entry name" value="PriA_3primeBD"/>
    <property type="match status" value="1"/>
</dbReference>
<dbReference type="Pfam" id="PF18319">
    <property type="entry name" value="Zn_ribbon_PriA"/>
    <property type="match status" value="1"/>
</dbReference>
<keyword evidence="6 12" id="KW-0347">Helicase</keyword>
<keyword evidence="17" id="KW-1185">Reference proteome</keyword>
<dbReference type="GO" id="GO:1990077">
    <property type="term" value="C:primosome complex"/>
    <property type="evidence" value="ECO:0007669"/>
    <property type="project" value="UniProtKB-UniRule"/>
</dbReference>
<dbReference type="GO" id="GO:0006302">
    <property type="term" value="P:double-strand break repair"/>
    <property type="evidence" value="ECO:0007669"/>
    <property type="project" value="InterPro"/>
</dbReference>
<comment type="catalytic activity">
    <reaction evidence="12">
        <text>Couples ATP hydrolysis with the unwinding of duplex DNA by translocating in the 3'-5' direction.</text>
        <dbReference type="EC" id="5.6.2.4"/>
    </reaction>
</comment>
<keyword evidence="7 12" id="KW-0862">Zinc</keyword>
<dbReference type="Pfam" id="PF18074">
    <property type="entry name" value="PriA_C"/>
    <property type="match status" value="1"/>
</dbReference>
<feature type="binding site" evidence="12">
    <location>
        <position position="620"/>
    </location>
    <ligand>
        <name>Zn(2+)</name>
        <dbReference type="ChEBI" id="CHEBI:29105"/>
        <label>1</label>
    </ligand>
</feature>
<feature type="binding site" evidence="12">
    <location>
        <position position="585"/>
    </location>
    <ligand>
        <name>Zn(2+)</name>
        <dbReference type="ChEBI" id="CHEBI:29105"/>
        <label>2</label>
    </ligand>
</feature>
<keyword evidence="8 12" id="KW-0067">ATP-binding</keyword>
<protein>
    <recommendedName>
        <fullName evidence="12">Replication restart protein PriA</fullName>
    </recommendedName>
    <alternativeName>
        <fullName evidence="12">ATP-dependent DNA helicase PriA</fullName>
        <ecNumber evidence="12">5.6.2.4</ecNumber>
    </alternativeName>
    <alternativeName>
        <fullName evidence="12">DNA 3'-5' helicase PriA</fullName>
    </alternativeName>
</protein>
<dbReference type="Gene3D" id="3.40.50.300">
    <property type="entry name" value="P-loop containing nucleotide triphosphate hydrolases"/>
    <property type="match status" value="2"/>
</dbReference>
<reference evidence="16 17" key="1">
    <citation type="journal article" date="2018" name="ACS Chem. Biol.">
        <title>Ketoreductase domain dysfunction expands chemodiversity: malyngamide biosynthesis in the cyanobacterium Okeania hirsuta.</title>
        <authorList>
            <person name="Moss N.A."/>
            <person name="Leao T."/>
            <person name="Rankin M."/>
            <person name="McCullough T.M."/>
            <person name="Qu P."/>
            <person name="Korobeynikov A."/>
            <person name="Smith J.L."/>
            <person name="Gerwick L."/>
            <person name="Gerwick W.H."/>
        </authorList>
    </citation>
    <scope>NUCLEOTIDE SEQUENCE [LARGE SCALE GENOMIC DNA]</scope>
    <source>
        <strain evidence="16 17">PAB10Feb10-1</strain>
    </source>
</reference>
<gene>
    <name evidence="12 16" type="primary">priA</name>
    <name evidence="16" type="ORF">D5R40_06950</name>
</gene>
<feature type="binding site" evidence="12">
    <location>
        <position position="576"/>
    </location>
    <ligand>
        <name>Zn(2+)</name>
        <dbReference type="ChEBI" id="CHEBI:29105"/>
        <label>1</label>
    </ligand>
</feature>
<evidence type="ECO:0000256" key="2">
    <source>
        <dbReference type="ARBA" id="ARBA00022705"/>
    </source>
</evidence>
<comment type="cofactor">
    <cofactor evidence="12">
        <name>Zn(2+)</name>
        <dbReference type="ChEBI" id="CHEBI:29105"/>
    </cofactor>
    <text evidence="12">Binds 2 zinc ions per subunit.</text>
</comment>
<dbReference type="EMBL" id="RCBY01000026">
    <property type="protein sequence ID" value="RQH49112.1"/>
    <property type="molecule type" value="Genomic_DNA"/>
</dbReference>
<evidence type="ECO:0000256" key="5">
    <source>
        <dbReference type="ARBA" id="ARBA00022801"/>
    </source>
</evidence>
<dbReference type="NCBIfam" id="TIGR00595">
    <property type="entry name" value="priA"/>
    <property type="match status" value="1"/>
</dbReference>
<dbReference type="PROSITE" id="PS51192">
    <property type="entry name" value="HELICASE_ATP_BIND_1"/>
    <property type="match status" value="1"/>
</dbReference>
<dbReference type="EC" id="5.6.2.4" evidence="12"/>
<evidence type="ECO:0000313" key="16">
    <source>
        <dbReference type="EMBL" id="RQH49112.1"/>
    </source>
</evidence>
<dbReference type="InterPro" id="IPR005259">
    <property type="entry name" value="PriA"/>
</dbReference>
<evidence type="ECO:0000256" key="9">
    <source>
        <dbReference type="ARBA" id="ARBA00023125"/>
    </source>
</evidence>
<evidence type="ECO:0000259" key="14">
    <source>
        <dbReference type="PROSITE" id="PS51192"/>
    </source>
</evidence>
<feature type="region of interest" description="Disordered" evidence="13">
    <location>
        <begin position="1"/>
        <end position="24"/>
    </location>
</feature>
<proteinExistence type="inferred from homology"/>
<evidence type="ECO:0000256" key="4">
    <source>
        <dbReference type="ARBA" id="ARBA00022741"/>
    </source>
</evidence>
<dbReference type="GO" id="GO:0006310">
    <property type="term" value="P:DNA recombination"/>
    <property type="evidence" value="ECO:0007669"/>
    <property type="project" value="InterPro"/>
</dbReference>
<dbReference type="GO" id="GO:0016887">
    <property type="term" value="F:ATP hydrolysis activity"/>
    <property type="evidence" value="ECO:0007669"/>
    <property type="project" value="RHEA"/>
</dbReference>
<accession>A0A3N6NTS3</accession>
<comment type="catalytic activity">
    <reaction evidence="11 12">
        <text>ATP + H2O = ADP + phosphate + H(+)</text>
        <dbReference type="Rhea" id="RHEA:13065"/>
        <dbReference type="ChEBI" id="CHEBI:15377"/>
        <dbReference type="ChEBI" id="CHEBI:15378"/>
        <dbReference type="ChEBI" id="CHEBI:30616"/>
        <dbReference type="ChEBI" id="CHEBI:43474"/>
        <dbReference type="ChEBI" id="CHEBI:456216"/>
        <dbReference type="EC" id="5.6.2.4"/>
    </reaction>
</comment>
<dbReference type="AlphaFoldDB" id="A0A3N6NTS3"/>
<evidence type="ECO:0000256" key="10">
    <source>
        <dbReference type="ARBA" id="ARBA00023235"/>
    </source>
</evidence>
<dbReference type="InterPro" id="IPR041222">
    <property type="entry name" value="PriA_3primeBD"/>
</dbReference>
<evidence type="ECO:0000256" key="7">
    <source>
        <dbReference type="ARBA" id="ARBA00022833"/>
    </source>
</evidence>
<dbReference type="CDD" id="cd17929">
    <property type="entry name" value="DEXHc_priA"/>
    <property type="match status" value="1"/>
</dbReference>
<dbReference type="Pfam" id="PF00270">
    <property type="entry name" value="DEAD"/>
    <property type="match status" value="1"/>
</dbReference>
<dbReference type="RefSeq" id="WP_124144409.1">
    <property type="nucleotide sequence ID" value="NZ_CAWOKI010000018.1"/>
</dbReference>
<dbReference type="OrthoDB" id="9759544at2"/>
<feature type="domain" description="Helicase ATP-binding" evidence="14">
    <location>
        <begin position="316"/>
        <end position="483"/>
    </location>
</feature>
<dbReference type="GO" id="GO:0005524">
    <property type="term" value="F:ATP binding"/>
    <property type="evidence" value="ECO:0007669"/>
    <property type="project" value="UniProtKB-UniRule"/>
</dbReference>
<evidence type="ECO:0000259" key="15">
    <source>
        <dbReference type="PROSITE" id="PS51194"/>
    </source>
</evidence>
<dbReference type="PROSITE" id="PS51194">
    <property type="entry name" value="HELICASE_CTER"/>
    <property type="match status" value="1"/>
</dbReference>
<dbReference type="InterPro" id="IPR042115">
    <property type="entry name" value="PriA_3primeBD_sf"/>
</dbReference>
<evidence type="ECO:0000256" key="12">
    <source>
        <dbReference type="HAMAP-Rule" id="MF_00983"/>
    </source>
</evidence>
<dbReference type="InterPro" id="IPR001650">
    <property type="entry name" value="Helicase_C-like"/>
</dbReference>
<dbReference type="CDD" id="cd18804">
    <property type="entry name" value="SF2_C_priA"/>
    <property type="match status" value="1"/>
</dbReference>
<keyword evidence="1 12" id="KW-0639">Primosome</keyword>
<dbReference type="PANTHER" id="PTHR30580:SF0">
    <property type="entry name" value="PRIMOSOMAL PROTEIN N"/>
    <property type="match status" value="1"/>
</dbReference>
<evidence type="ECO:0000313" key="17">
    <source>
        <dbReference type="Proteomes" id="UP000269154"/>
    </source>
</evidence>
<dbReference type="GO" id="GO:0006269">
    <property type="term" value="P:DNA replication, synthesis of primer"/>
    <property type="evidence" value="ECO:0007669"/>
    <property type="project" value="UniProtKB-KW"/>
</dbReference>
<feature type="binding site" evidence="12">
    <location>
        <position position="623"/>
    </location>
    <ligand>
        <name>Zn(2+)</name>
        <dbReference type="ChEBI" id="CHEBI:29105"/>
        <label>1</label>
    </ligand>
</feature>
<comment type="caution">
    <text evidence="16">The sequence shown here is derived from an EMBL/GenBank/DDBJ whole genome shotgun (WGS) entry which is preliminary data.</text>
</comment>
<keyword evidence="4 12" id="KW-0547">Nucleotide-binding</keyword>
<keyword evidence="2 12" id="KW-0235">DNA replication</keyword>
<dbReference type="PANTHER" id="PTHR30580">
    <property type="entry name" value="PRIMOSOMAL PROTEIN N"/>
    <property type="match status" value="1"/>
</dbReference>